<feature type="transmembrane region" description="Helical" evidence="8">
    <location>
        <begin position="362"/>
        <end position="383"/>
    </location>
</feature>
<proteinExistence type="predicted"/>
<comment type="subcellular location">
    <subcellularLocation>
        <location evidence="1">Cell membrane</location>
        <topology evidence="1">Multi-pass membrane protein</topology>
    </subcellularLocation>
</comment>
<evidence type="ECO:0000256" key="5">
    <source>
        <dbReference type="ARBA" id="ARBA00022856"/>
    </source>
</evidence>
<evidence type="ECO:0000256" key="7">
    <source>
        <dbReference type="ARBA" id="ARBA00023136"/>
    </source>
</evidence>
<feature type="transmembrane region" description="Helical" evidence="8">
    <location>
        <begin position="466"/>
        <end position="483"/>
    </location>
</feature>
<feature type="transmembrane region" description="Helical" evidence="8">
    <location>
        <begin position="111"/>
        <end position="129"/>
    </location>
</feature>
<evidence type="ECO:0000256" key="3">
    <source>
        <dbReference type="ARBA" id="ARBA00022475"/>
    </source>
</evidence>
<comment type="caution">
    <text evidence="10">The sequence shown here is derived from an EMBL/GenBank/DDBJ whole genome shotgun (WGS) entry which is preliminary data.</text>
</comment>
<dbReference type="GO" id="GO:1904680">
    <property type="term" value="F:peptide transmembrane transporter activity"/>
    <property type="evidence" value="ECO:0007669"/>
    <property type="project" value="InterPro"/>
</dbReference>
<feature type="transmembrane region" description="Helical" evidence="8">
    <location>
        <begin position="29"/>
        <end position="47"/>
    </location>
</feature>
<dbReference type="Pfam" id="PF00854">
    <property type="entry name" value="PTR2"/>
    <property type="match status" value="1"/>
</dbReference>
<dbReference type="SUPFAM" id="SSF103473">
    <property type="entry name" value="MFS general substrate transporter"/>
    <property type="match status" value="1"/>
</dbReference>
<dbReference type="GO" id="GO:0006857">
    <property type="term" value="P:oligopeptide transport"/>
    <property type="evidence" value="ECO:0007669"/>
    <property type="project" value="InterPro"/>
</dbReference>
<evidence type="ECO:0000256" key="6">
    <source>
        <dbReference type="ARBA" id="ARBA00022989"/>
    </source>
</evidence>
<feature type="transmembrane region" description="Helical" evidence="8">
    <location>
        <begin position="329"/>
        <end position="350"/>
    </location>
</feature>
<dbReference type="PROSITE" id="PS50850">
    <property type="entry name" value="MFS"/>
    <property type="match status" value="1"/>
</dbReference>
<keyword evidence="2" id="KW-0813">Transport</keyword>
<dbReference type="PROSITE" id="PS01022">
    <property type="entry name" value="PTR2_1"/>
    <property type="match status" value="1"/>
</dbReference>
<keyword evidence="5" id="KW-0571">Peptide transport</keyword>
<dbReference type="Gene3D" id="1.20.1250.20">
    <property type="entry name" value="MFS general substrate transporter like domains"/>
    <property type="match status" value="1"/>
</dbReference>
<feature type="transmembrane region" description="Helical" evidence="8">
    <location>
        <begin position="281"/>
        <end position="298"/>
    </location>
</feature>
<dbReference type="InterPro" id="IPR050171">
    <property type="entry name" value="MFS_Transporters"/>
</dbReference>
<protein>
    <submittedName>
        <fullName evidence="10">MFS transporter</fullName>
    </submittedName>
</protein>
<keyword evidence="4 8" id="KW-0812">Transmembrane</keyword>
<dbReference type="EMBL" id="SHBG01000011">
    <property type="protein sequence ID" value="RZO25134.1"/>
    <property type="molecule type" value="Genomic_DNA"/>
</dbReference>
<dbReference type="GO" id="GO:0005886">
    <property type="term" value="C:plasma membrane"/>
    <property type="evidence" value="ECO:0007669"/>
    <property type="project" value="UniProtKB-SubCell"/>
</dbReference>
<reference evidence="10 11" key="1">
    <citation type="submission" date="2019-02" db="EMBL/GenBank/DDBJ databases">
        <title>Prokaryotic population dynamics and viral predation in marine succession experiment using metagenomics: the confinement effect.</title>
        <authorList>
            <person name="Haro-Moreno J.M."/>
            <person name="Rodriguez-Valera F."/>
            <person name="Lopez-Perez M."/>
        </authorList>
    </citation>
    <scope>NUCLEOTIDE SEQUENCE [LARGE SCALE GENOMIC DNA]</scope>
    <source>
        <strain evidence="10">MED-G161</strain>
    </source>
</reference>
<keyword evidence="5" id="KW-0653">Protein transport</keyword>
<name>A0A520MV98_9GAMM</name>
<dbReference type="AlphaFoldDB" id="A0A520MV98"/>
<dbReference type="CDD" id="cd17346">
    <property type="entry name" value="MFS_DtpA_like"/>
    <property type="match status" value="1"/>
</dbReference>
<evidence type="ECO:0000256" key="1">
    <source>
        <dbReference type="ARBA" id="ARBA00004651"/>
    </source>
</evidence>
<evidence type="ECO:0000256" key="4">
    <source>
        <dbReference type="ARBA" id="ARBA00022692"/>
    </source>
</evidence>
<dbReference type="InterPro" id="IPR036259">
    <property type="entry name" value="MFS_trans_sf"/>
</dbReference>
<feature type="domain" description="Major facilitator superfamily (MFS) profile" evidence="9">
    <location>
        <begin position="16"/>
        <end position="490"/>
    </location>
</feature>
<dbReference type="Proteomes" id="UP000315498">
    <property type="component" value="Unassembled WGS sequence"/>
</dbReference>
<evidence type="ECO:0000256" key="8">
    <source>
        <dbReference type="SAM" id="Phobius"/>
    </source>
</evidence>
<dbReference type="InterPro" id="IPR020846">
    <property type="entry name" value="MFS_dom"/>
</dbReference>
<feature type="transmembrane region" description="Helical" evidence="8">
    <location>
        <begin position="176"/>
        <end position="194"/>
    </location>
</feature>
<sequence length="494" mass="54456">MNTDKSFFGHPIGLRTLFLTEMWERMSYYGMRALLVLYMTGSITGFNPGMGMSAIDANAIYGIYVGFVYFMVVPGGWIADNILGHQKAVLIGAIIIALGHFTLAIPLEQTFFLGLILVVLGTGLLKGNISTIVGKLYSDDDTRRDSGYTIFYMSINIGSTLGFLICAWLGEKIGWHYGFGAAGVGMVFGVYQYVKFKHLLGDAGEKPNDMEDVKRNKLIKWTKNSLALMFIVIALGLVGIISIDPRTFAENFAYFLTIVAGIYFLYLYFFAGLDSNEKRNLLLLFVLFVGAAAFWSGFDQSASSLSIFARDFTDLSVAGYIIPIGWLQFANPIFVVTFAPIFAGIWANLARRNMDPSLPMKFAIGLFFMAISFMIMVFAVGLAMESAPVGMQWLLITYLLQTWGELALSPIGLSAFSKYSPKRYMGQMFGLWFLASAIGGVLAGLLGGDATADGLDSVQPIFTFMIQYYLVIGIILVGLSFLFKSKKETEAMSR</sequence>
<dbReference type="InterPro" id="IPR018456">
    <property type="entry name" value="PTR2_symporter_CS"/>
</dbReference>
<feature type="transmembrane region" description="Helical" evidence="8">
    <location>
        <begin position="59"/>
        <end position="79"/>
    </location>
</feature>
<dbReference type="PANTHER" id="PTHR23517:SF15">
    <property type="entry name" value="PROTON-DEPENDENT OLIGOPEPTIDE FAMILY TRANSPORT PROTEIN"/>
    <property type="match status" value="1"/>
</dbReference>
<dbReference type="InterPro" id="IPR000109">
    <property type="entry name" value="POT_fam"/>
</dbReference>
<evidence type="ECO:0000259" key="9">
    <source>
        <dbReference type="PROSITE" id="PS50850"/>
    </source>
</evidence>
<evidence type="ECO:0000313" key="10">
    <source>
        <dbReference type="EMBL" id="RZO25134.1"/>
    </source>
</evidence>
<keyword evidence="3" id="KW-1003">Cell membrane</keyword>
<gene>
    <name evidence="10" type="ORF">EVA94_01780</name>
</gene>
<feature type="transmembrane region" description="Helical" evidence="8">
    <location>
        <begin position="225"/>
        <end position="245"/>
    </location>
</feature>
<accession>A0A520MV98</accession>
<dbReference type="PANTHER" id="PTHR23517">
    <property type="entry name" value="RESISTANCE PROTEIN MDTM, PUTATIVE-RELATED-RELATED"/>
    <property type="match status" value="1"/>
</dbReference>
<keyword evidence="7 8" id="KW-0472">Membrane</keyword>
<feature type="transmembrane region" description="Helical" evidence="8">
    <location>
        <begin position="395"/>
        <end position="416"/>
    </location>
</feature>
<feature type="transmembrane region" description="Helical" evidence="8">
    <location>
        <begin position="251"/>
        <end position="269"/>
    </location>
</feature>
<keyword evidence="6 8" id="KW-1133">Transmembrane helix</keyword>
<dbReference type="NCBIfam" id="TIGR00924">
    <property type="entry name" value="yjdL_sub1_fam"/>
    <property type="match status" value="1"/>
</dbReference>
<feature type="transmembrane region" description="Helical" evidence="8">
    <location>
        <begin position="428"/>
        <end position="446"/>
    </location>
</feature>
<feature type="transmembrane region" description="Helical" evidence="8">
    <location>
        <begin position="150"/>
        <end position="170"/>
    </location>
</feature>
<feature type="transmembrane region" description="Helical" evidence="8">
    <location>
        <begin position="88"/>
        <end position="105"/>
    </location>
</feature>
<evidence type="ECO:0000313" key="11">
    <source>
        <dbReference type="Proteomes" id="UP000315498"/>
    </source>
</evidence>
<organism evidence="10 11">
    <name type="scientific">SAR86 cluster bacterium</name>
    <dbReference type="NCBI Taxonomy" id="2030880"/>
    <lineage>
        <taxon>Bacteria</taxon>
        <taxon>Pseudomonadati</taxon>
        <taxon>Pseudomonadota</taxon>
        <taxon>Gammaproteobacteria</taxon>
        <taxon>SAR86 cluster</taxon>
    </lineage>
</organism>
<evidence type="ECO:0000256" key="2">
    <source>
        <dbReference type="ARBA" id="ARBA00022448"/>
    </source>
</evidence>
<dbReference type="InterPro" id="IPR005279">
    <property type="entry name" value="Dipep/tripep_permease"/>
</dbReference>